<gene>
    <name evidence="11" type="ORF">GLX25_03520</name>
</gene>
<evidence type="ECO:0000256" key="2">
    <source>
        <dbReference type="ARBA" id="ARBA00022448"/>
    </source>
</evidence>
<dbReference type="PANTHER" id="PTHR43790:SF9">
    <property type="entry name" value="GALACTOFURANOSE TRANSPORTER ATP-BINDING PROTEIN YTFR"/>
    <property type="match status" value="1"/>
</dbReference>
<dbReference type="InterPro" id="IPR003593">
    <property type="entry name" value="AAA+_ATPase"/>
</dbReference>
<dbReference type="InterPro" id="IPR027417">
    <property type="entry name" value="P-loop_NTPase"/>
</dbReference>
<reference evidence="11 12" key="1">
    <citation type="submission" date="2019-11" db="EMBL/GenBank/DDBJ databases">
        <title>Agromyces kandeliae sp. nov., isolated from mangrove soil.</title>
        <authorList>
            <person name="Wang R."/>
        </authorList>
    </citation>
    <scope>NUCLEOTIDE SEQUENCE [LARGE SCALE GENOMIC DNA]</scope>
    <source>
        <strain evidence="11 12">JCM 11431</strain>
    </source>
</reference>
<evidence type="ECO:0000256" key="5">
    <source>
        <dbReference type="ARBA" id="ARBA00022741"/>
    </source>
</evidence>
<dbReference type="GO" id="GO:0005886">
    <property type="term" value="C:plasma membrane"/>
    <property type="evidence" value="ECO:0007669"/>
    <property type="project" value="UniProtKB-SubCell"/>
</dbReference>
<keyword evidence="3" id="KW-1003">Cell membrane</keyword>
<dbReference type="GO" id="GO:0005524">
    <property type="term" value="F:ATP binding"/>
    <property type="evidence" value="ECO:0007669"/>
    <property type="project" value="UniProtKB-KW"/>
</dbReference>
<dbReference type="CDD" id="cd03215">
    <property type="entry name" value="ABC_Carb_Monos_II"/>
    <property type="match status" value="1"/>
</dbReference>
<feature type="region of interest" description="Disordered" evidence="9">
    <location>
        <begin position="549"/>
        <end position="580"/>
    </location>
</feature>
<sequence>MESTVTQQTEPAAPAQGAPPATATAPAPVVEMRGISIGFPGVKALDAVDFRMFPGEVHSLMGENGAGKSTLIKALTGVYGIDAGTITLAGERVSFAGPAQAQAAGISTVYQEVNLLPNLSVAENIMLGREPRRFGGIDWRAMRRRSAELLAGLGLDVDPWSLLGDHSLAVQQLIAIARAIDVNAKVLILDEPTSSLDADEVAELFRVIRSLKDQGVAILFVSHFLDQVYEICDRLTVLRNGQLVGEYLVDELLRIDLVQKMIGKELTALDDLEHRAHAAVVDETDAATFVSATKLGRRGAIEPADLPIAVGEVVGLAGLLGSGRTELARLLGGIDRADTGELAIHGEHVRLRSPRQAISKRIAFSSENRRDEGIVGELTVRDNIVLALQADRGWFRPIPKKKQDELAQSYIQALNIRPGNPDALVRNLSGGNQQKVLLARWLAIAPRLLILDEPTRGIDIGAKAEIQKLVFNLAENGMSVLFISAELEEVLRLSHRVVVLRDRNVVADLENDGLTVDSLLALIADGRVASDDEALDERAPAVAVAAVGSGAGREASAPAGSVADAGPTAPTTPTTEGDRS</sequence>
<dbReference type="InterPro" id="IPR050107">
    <property type="entry name" value="ABC_carbohydrate_import_ATPase"/>
</dbReference>
<dbReference type="CDD" id="cd03216">
    <property type="entry name" value="ABC_Carb_Monos_I"/>
    <property type="match status" value="1"/>
</dbReference>
<dbReference type="PANTHER" id="PTHR43790">
    <property type="entry name" value="CARBOHYDRATE TRANSPORT ATP-BINDING PROTEIN MG119-RELATED"/>
    <property type="match status" value="1"/>
</dbReference>
<dbReference type="InterPro" id="IPR017871">
    <property type="entry name" value="ABC_transporter-like_CS"/>
</dbReference>
<protein>
    <submittedName>
        <fullName evidence="11">ATP-binding cassette domain-containing protein</fullName>
    </submittedName>
</protein>
<dbReference type="InterPro" id="IPR003439">
    <property type="entry name" value="ABC_transporter-like_ATP-bd"/>
</dbReference>
<dbReference type="Proteomes" id="UP000480122">
    <property type="component" value="Unassembled WGS sequence"/>
</dbReference>
<evidence type="ECO:0000256" key="9">
    <source>
        <dbReference type="SAM" id="MobiDB-lite"/>
    </source>
</evidence>
<keyword evidence="8" id="KW-0472">Membrane</keyword>
<feature type="compositionally biased region" description="Low complexity" evidence="9">
    <location>
        <begin position="567"/>
        <end position="580"/>
    </location>
</feature>
<keyword evidence="5" id="KW-0547">Nucleotide-binding</keyword>
<evidence type="ECO:0000313" key="11">
    <source>
        <dbReference type="EMBL" id="MUN06187.1"/>
    </source>
</evidence>
<organism evidence="11 12">
    <name type="scientific">Agromyces luteolus</name>
    <dbReference type="NCBI Taxonomy" id="88373"/>
    <lineage>
        <taxon>Bacteria</taxon>
        <taxon>Bacillati</taxon>
        <taxon>Actinomycetota</taxon>
        <taxon>Actinomycetes</taxon>
        <taxon>Micrococcales</taxon>
        <taxon>Microbacteriaceae</taxon>
        <taxon>Agromyces</taxon>
    </lineage>
</organism>
<proteinExistence type="predicted"/>
<evidence type="ECO:0000313" key="12">
    <source>
        <dbReference type="Proteomes" id="UP000480122"/>
    </source>
</evidence>
<dbReference type="AlphaFoldDB" id="A0A7C9HGB6"/>
<feature type="region of interest" description="Disordered" evidence="9">
    <location>
        <begin position="1"/>
        <end position="24"/>
    </location>
</feature>
<dbReference type="SMART" id="SM00382">
    <property type="entry name" value="AAA"/>
    <property type="match status" value="2"/>
</dbReference>
<evidence type="ECO:0000256" key="6">
    <source>
        <dbReference type="ARBA" id="ARBA00022840"/>
    </source>
</evidence>
<keyword evidence="2" id="KW-0813">Transport</keyword>
<dbReference type="Pfam" id="PF00005">
    <property type="entry name" value="ABC_tran"/>
    <property type="match status" value="2"/>
</dbReference>
<evidence type="ECO:0000256" key="1">
    <source>
        <dbReference type="ARBA" id="ARBA00004202"/>
    </source>
</evidence>
<comment type="caution">
    <text evidence="11">The sequence shown here is derived from an EMBL/GenBank/DDBJ whole genome shotgun (WGS) entry which is preliminary data.</text>
</comment>
<feature type="domain" description="ABC transporter" evidence="10">
    <location>
        <begin position="281"/>
        <end position="527"/>
    </location>
</feature>
<dbReference type="OrthoDB" id="39350at2"/>
<comment type="subcellular location">
    <subcellularLocation>
        <location evidence="1">Cell membrane</location>
        <topology evidence="1">Peripheral membrane protein</topology>
    </subcellularLocation>
</comment>
<dbReference type="EMBL" id="WODA01000004">
    <property type="protein sequence ID" value="MUN06187.1"/>
    <property type="molecule type" value="Genomic_DNA"/>
</dbReference>
<name>A0A7C9HGB6_9MICO</name>
<keyword evidence="7" id="KW-1278">Translocase</keyword>
<feature type="domain" description="ABC transporter" evidence="10">
    <location>
        <begin position="30"/>
        <end position="265"/>
    </location>
</feature>
<dbReference type="Gene3D" id="3.40.50.300">
    <property type="entry name" value="P-loop containing nucleotide triphosphate hydrolases"/>
    <property type="match status" value="2"/>
</dbReference>
<evidence type="ECO:0000256" key="4">
    <source>
        <dbReference type="ARBA" id="ARBA00022737"/>
    </source>
</evidence>
<dbReference type="PROSITE" id="PS50893">
    <property type="entry name" value="ABC_TRANSPORTER_2"/>
    <property type="match status" value="2"/>
</dbReference>
<evidence type="ECO:0000256" key="8">
    <source>
        <dbReference type="ARBA" id="ARBA00023136"/>
    </source>
</evidence>
<dbReference type="FunFam" id="3.40.50.300:FF:000127">
    <property type="entry name" value="Ribose import ATP-binding protein RbsA"/>
    <property type="match status" value="1"/>
</dbReference>
<dbReference type="SUPFAM" id="SSF52540">
    <property type="entry name" value="P-loop containing nucleoside triphosphate hydrolases"/>
    <property type="match status" value="2"/>
</dbReference>
<evidence type="ECO:0000256" key="3">
    <source>
        <dbReference type="ARBA" id="ARBA00022475"/>
    </source>
</evidence>
<evidence type="ECO:0000259" key="10">
    <source>
        <dbReference type="PROSITE" id="PS50893"/>
    </source>
</evidence>
<dbReference type="GO" id="GO:0016887">
    <property type="term" value="F:ATP hydrolysis activity"/>
    <property type="evidence" value="ECO:0007669"/>
    <property type="project" value="InterPro"/>
</dbReference>
<keyword evidence="12" id="KW-1185">Reference proteome</keyword>
<dbReference type="PROSITE" id="PS00211">
    <property type="entry name" value="ABC_TRANSPORTER_1"/>
    <property type="match status" value="1"/>
</dbReference>
<evidence type="ECO:0000256" key="7">
    <source>
        <dbReference type="ARBA" id="ARBA00022967"/>
    </source>
</evidence>
<keyword evidence="6 11" id="KW-0067">ATP-binding</keyword>
<keyword evidence="4" id="KW-0677">Repeat</keyword>
<accession>A0A7C9HGB6</accession>